<evidence type="ECO:0000259" key="4">
    <source>
        <dbReference type="Pfam" id="PF00850"/>
    </source>
</evidence>
<proteinExistence type="predicted"/>
<dbReference type="EMBL" id="PDCK01000044">
    <property type="protein sequence ID" value="PRQ27371.1"/>
    <property type="molecule type" value="Genomic_DNA"/>
</dbReference>
<name>A0A2P6PZM2_ROSCH</name>
<keyword evidence="5" id="KW-0378">Hydrolase</keyword>
<dbReference type="PRINTS" id="PR01270">
    <property type="entry name" value="HDASUPER"/>
</dbReference>
<keyword evidence="6" id="KW-1185">Reference proteome</keyword>
<dbReference type="GO" id="GO:0005737">
    <property type="term" value="C:cytoplasm"/>
    <property type="evidence" value="ECO:0007669"/>
    <property type="project" value="TreeGrafter"/>
</dbReference>
<dbReference type="GO" id="GO:0000118">
    <property type="term" value="C:histone deacetylase complex"/>
    <property type="evidence" value="ECO:0007669"/>
    <property type="project" value="TreeGrafter"/>
</dbReference>
<dbReference type="InterPro" id="IPR038765">
    <property type="entry name" value="Papain-like_cys_pep_sf"/>
</dbReference>
<evidence type="ECO:0000313" key="5">
    <source>
        <dbReference type="EMBL" id="PRQ27371.1"/>
    </source>
</evidence>
<dbReference type="InterPro" id="IPR023801">
    <property type="entry name" value="His_deacetylse_dom"/>
</dbReference>
<evidence type="ECO:0000256" key="2">
    <source>
        <dbReference type="ARBA" id="ARBA00022491"/>
    </source>
</evidence>
<evidence type="ECO:0000256" key="3">
    <source>
        <dbReference type="ARBA" id="ARBA00022853"/>
    </source>
</evidence>
<dbReference type="Gene3D" id="3.40.800.20">
    <property type="entry name" value="Histone deacetylase domain"/>
    <property type="match status" value="1"/>
</dbReference>
<keyword evidence="2" id="KW-0678">Repressor</keyword>
<dbReference type="PANTHER" id="PTHR10625">
    <property type="entry name" value="HISTONE DEACETYLASE HDAC1-RELATED"/>
    <property type="match status" value="1"/>
</dbReference>
<dbReference type="InterPro" id="IPR037138">
    <property type="entry name" value="His_deacetylse_dom_sf"/>
</dbReference>
<reference evidence="5 6" key="1">
    <citation type="journal article" date="2018" name="Nat. Genet.">
        <title>The Rosa genome provides new insights in the design of modern roses.</title>
        <authorList>
            <person name="Bendahmane M."/>
        </authorList>
    </citation>
    <scope>NUCLEOTIDE SEQUENCE [LARGE SCALE GENOMIC DNA]</scope>
    <source>
        <strain evidence="6">cv. Old Blush</strain>
    </source>
</reference>
<dbReference type="Proteomes" id="UP000238479">
    <property type="component" value="Chromosome 6"/>
</dbReference>
<dbReference type="EC" id="3.5.1.98" evidence="5"/>
<organism evidence="5 6">
    <name type="scientific">Rosa chinensis</name>
    <name type="common">China rose</name>
    <dbReference type="NCBI Taxonomy" id="74649"/>
    <lineage>
        <taxon>Eukaryota</taxon>
        <taxon>Viridiplantae</taxon>
        <taxon>Streptophyta</taxon>
        <taxon>Embryophyta</taxon>
        <taxon>Tracheophyta</taxon>
        <taxon>Spermatophyta</taxon>
        <taxon>Magnoliopsida</taxon>
        <taxon>eudicotyledons</taxon>
        <taxon>Gunneridae</taxon>
        <taxon>Pentapetalae</taxon>
        <taxon>rosids</taxon>
        <taxon>fabids</taxon>
        <taxon>Rosales</taxon>
        <taxon>Rosaceae</taxon>
        <taxon>Rosoideae</taxon>
        <taxon>Rosoideae incertae sedis</taxon>
        <taxon>Rosa</taxon>
    </lineage>
</organism>
<dbReference type="STRING" id="74649.A0A2P6PZM2"/>
<dbReference type="GO" id="GO:0040029">
    <property type="term" value="P:epigenetic regulation of gene expression"/>
    <property type="evidence" value="ECO:0007669"/>
    <property type="project" value="TreeGrafter"/>
</dbReference>
<dbReference type="Gramene" id="PRQ27371">
    <property type="protein sequence ID" value="PRQ27371"/>
    <property type="gene ID" value="RchiOBHm_Chr6g0304611"/>
</dbReference>
<evidence type="ECO:0000313" key="6">
    <source>
        <dbReference type="Proteomes" id="UP000238479"/>
    </source>
</evidence>
<dbReference type="GO" id="GO:0016579">
    <property type="term" value="P:protein deubiquitination"/>
    <property type="evidence" value="ECO:0007669"/>
    <property type="project" value="InterPro"/>
</dbReference>
<dbReference type="GO" id="GO:0004843">
    <property type="term" value="F:cysteine-type deubiquitinase activity"/>
    <property type="evidence" value="ECO:0007669"/>
    <property type="project" value="InterPro"/>
</dbReference>
<evidence type="ECO:0000256" key="1">
    <source>
        <dbReference type="ARBA" id="ARBA00001947"/>
    </source>
</evidence>
<dbReference type="InterPro" id="IPR023696">
    <property type="entry name" value="Ureohydrolase_dom_sf"/>
</dbReference>
<protein>
    <submittedName>
        <fullName evidence="5">Putative histone deacetylase</fullName>
        <ecNumber evidence="5">3.5.1.98</ecNumber>
    </submittedName>
</protein>
<comment type="caution">
    <text evidence="5">The sequence shown here is derived from an EMBL/GenBank/DDBJ whole genome shotgun (WGS) entry which is preliminary data.</text>
</comment>
<dbReference type="InterPro" id="IPR000286">
    <property type="entry name" value="HDACs"/>
</dbReference>
<dbReference type="AlphaFoldDB" id="A0A2P6PZM2"/>
<accession>A0A2P6PZM2</accession>
<dbReference type="PANTHER" id="PTHR10625:SF11">
    <property type="entry name" value="HISTONE DEACETYLASE 14, CHLOROPLASTIC"/>
    <property type="match status" value="1"/>
</dbReference>
<feature type="domain" description="Histone deacetylase" evidence="4">
    <location>
        <begin position="46"/>
        <end position="156"/>
    </location>
</feature>
<dbReference type="SUPFAM" id="SSF54001">
    <property type="entry name" value="Cysteine proteinases"/>
    <property type="match status" value="1"/>
</dbReference>
<dbReference type="SUPFAM" id="SSF52768">
    <property type="entry name" value="Arginase/deacetylase"/>
    <property type="match status" value="1"/>
</dbReference>
<sequence length="162" mass="18203">MGNTCYLNSVLQCLTYTGPLAAYLQSGRHRNYVYKCSKDKHMQLLRHSRRLIAARAGIALIDSVVEESKNSRDPPTGFALIRPPRHHAISKGLMGFCVFGNIAIAAHYAQCAHGLKGVFIIDFDVHHGNGTNDAFYEDLDIFFLSTHQKVVQRWPCLWNGTQ</sequence>
<dbReference type="GO" id="GO:0141221">
    <property type="term" value="F:histone deacetylase activity, hydrolytic mechanism"/>
    <property type="evidence" value="ECO:0007669"/>
    <property type="project" value="UniProtKB-EC"/>
</dbReference>
<comment type="cofactor">
    <cofactor evidence="1">
        <name>Zn(2+)</name>
        <dbReference type="ChEBI" id="CHEBI:29105"/>
    </cofactor>
</comment>
<keyword evidence="3" id="KW-0156">Chromatin regulator</keyword>
<gene>
    <name evidence="5" type="ORF">RchiOBHm_Chr6g0304611</name>
</gene>
<dbReference type="Pfam" id="PF00850">
    <property type="entry name" value="Hist_deacetyl"/>
    <property type="match status" value="1"/>
</dbReference>